<evidence type="ECO:0000256" key="1">
    <source>
        <dbReference type="SAM" id="MobiDB-lite"/>
    </source>
</evidence>
<sequence length="187" mass="19364">MADSCTPRRGSRHYPMIVALIVGLVSVGAPWVTVELPTGATGTAGVAEVAPASFSAALAAVAAWGATLLTRERATRVVSVLQGLLGGVAIVFYARAFIETDSVIESVASNASGVIGALSASDSVTTWSPAWIGLWGVVLLAIIISGLWGVLVPGRRGSGRSKYERSDQVDEPDPWESLSDGEDPTSR</sequence>
<feature type="transmembrane region" description="Helical" evidence="2">
    <location>
        <begin position="12"/>
        <end position="32"/>
    </location>
</feature>
<dbReference type="Proteomes" id="UP000243077">
    <property type="component" value="Chromosome"/>
</dbReference>
<dbReference type="EMBL" id="CP026923">
    <property type="protein sequence ID" value="AVG24047.1"/>
    <property type="molecule type" value="Genomic_DNA"/>
</dbReference>
<dbReference type="Pfam" id="PF09534">
    <property type="entry name" value="Trp_oprn_chp"/>
    <property type="match status" value="1"/>
</dbReference>
<dbReference type="InterPro" id="IPR019051">
    <property type="entry name" value="Trp_biosyn_TM_oprn/chp"/>
</dbReference>
<feature type="transmembrane region" description="Helical" evidence="2">
    <location>
        <begin position="52"/>
        <end position="70"/>
    </location>
</feature>
<gene>
    <name evidence="3" type="ORF">C3B54_111082</name>
</gene>
<accession>A0A2L2BQY1</accession>
<feature type="compositionally biased region" description="Acidic residues" evidence="1">
    <location>
        <begin position="169"/>
        <end position="187"/>
    </location>
</feature>
<evidence type="ECO:0000313" key="3">
    <source>
        <dbReference type="EMBL" id="AVG24047.1"/>
    </source>
</evidence>
<reference evidence="3 4" key="1">
    <citation type="submission" date="2018-02" db="EMBL/GenBank/DDBJ databases">
        <title>Complete genome of the streamlined marine actinobacterium Pontimonas salivibrio CL-TW6 adapted to coastal planktonic lifestype.</title>
        <authorList>
            <person name="Cho B.C."/>
            <person name="Hardies S.C."/>
            <person name="Jang G.I."/>
            <person name="Hwang C.Y."/>
        </authorList>
    </citation>
    <scope>NUCLEOTIDE SEQUENCE [LARGE SCALE GENOMIC DNA]</scope>
    <source>
        <strain evidence="3 4">CL-TW6</strain>
    </source>
</reference>
<evidence type="ECO:0000313" key="4">
    <source>
        <dbReference type="Proteomes" id="UP000243077"/>
    </source>
</evidence>
<organism evidence="3 4">
    <name type="scientific">Pontimonas salivibrio</name>
    <dbReference type="NCBI Taxonomy" id="1159327"/>
    <lineage>
        <taxon>Bacteria</taxon>
        <taxon>Bacillati</taxon>
        <taxon>Actinomycetota</taxon>
        <taxon>Actinomycetes</taxon>
        <taxon>Micrococcales</taxon>
        <taxon>Microbacteriaceae</taxon>
        <taxon>Pontimonas</taxon>
    </lineage>
</organism>
<evidence type="ECO:0000256" key="2">
    <source>
        <dbReference type="SAM" id="Phobius"/>
    </source>
</evidence>
<feature type="transmembrane region" description="Helical" evidence="2">
    <location>
        <begin position="130"/>
        <end position="152"/>
    </location>
</feature>
<feature type="transmembrane region" description="Helical" evidence="2">
    <location>
        <begin position="77"/>
        <end position="98"/>
    </location>
</feature>
<proteinExistence type="predicted"/>
<protein>
    <submittedName>
        <fullName evidence="3">Transmembrane protein</fullName>
    </submittedName>
</protein>
<keyword evidence="2" id="KW-1133">Transmembrane helix</keyword>
<dbReference type="KEGG" id="psai:C3B54_111082"/>
<dbReference type="RefSeq" id="WP_104913580.1">
    <property type="nucleotide sequence ID" value="NZ_CP026923.1"/>
</dbReference>
<keyword evidence="4" id="KW-1185">Reference proteome</keyword>
<feature type="region of interest" description="Disordered" evidence="1">
    <location>
        <begin position="157"/>
        <end position="187"/>
    </location>
</feature>
<dbReference type="AlphaFoldDB" id="A0A2L2BQY1"/>
<name>A0A2L2BQY1_9MICO</name>
<keyword evidence="2" id="KW-0472">Membrane</keyword>
<keyword evidence="2 3" id="KW-0812">Transmembrane</keyword>